<gene>
    <name evidence="1" type="ORF">STHAL_33055</name>
</gene>
<protein>
    <submittedName>
        <fullName evidence="1">Uncharacterized protein</fullName>
    </submittedName>
</protein>
<sequence>MTEHPAPDDCLSRAAAELVTVFEQLGAEHQALTAEAKEITSKERRGTVHRMAERIAQAGRALDEIVSMLATVHGLRVLGIDSQLSKDADGRDYSPLNTLGSPGDTLYEAASHIREVARTLGKAYTQTRKRPGLARARCPRQMRTVFASLRAALDSVRAELVASHDEEAATECTPTLEFLCALEARVCRAVPTQGAGPTADEVVAAIQADPDIARAAASALETTTV</sequence>
<dbReference type="RefSeq" id="WP_228873986.1">
    <property type="nucleotide sequence ID" value="NZ_JAHUVW010000004.1"/>
</dbReference>
<organism evidence="1 2">
    <name type="scientific">Streptomyces halstedii</name>
    <dbReference type="NCBI Taxonomy" id="1944"/>
    <lineage>
        <taxon>Bacteria</taxon>
        <taxon>Bacillati</taxon>
        <taxon>Actinomycetota</taxon>
        <taxon>Actinomycetes</taxon>
        <taxon>Kitasatosporales</taxon>
        <taxon>Streptomycetaceae</taxon>
        <taxon>Streptomyces</taxon>
    </lineage>
</organism>
<dbReference type="EMBL" id="JAHUVW010000004">
    <property type="protein sequence ID" value="MBV7674277.1"/>
    <property type="molecule type" value="Genomic_DNA"/>
</dbReference>
<proteinExistence type="predicted"/>
<reference evidence="1 2" key="1">
    <citation type="submission" date="2021-07" db="EMBL/GenBank/DDBJ databases">
        <title>Sequencing Streptomyces halstedii LGO-A4 genome an citrus endophytic actinomycete.</title>
        <authorList>
            <person name="Samborskyy M."/>
            <person name="Scott N."/>
            <person name="Deglau R."/>
            <person name="Dickens S."/>
            <person name="Oliveira L.G."/>
        </authorList>
    </citation>
    <scope>NUCLEOTIDE SEQUENCE [LARGE SCALE GENOMIC DNA]</scope>
    <source>
        <strain evidence="1 2">LGO-A4</strain>
    </source>
</reference>
<name>A0ABS6U189_STRHA</name>
<comment type="caution">
    <text evidence="1">The sequence shown here is derived from an EMBL/GenBank/DDBJ whole genome shotgun (WGS) entry which is preliminary data.</text>
</comment>
<accession>A0ABS6U189</accession>
<dbReference type="Proteomes" id="UP000735541">
    <property type="component" value="Unassembled WGS sequence"/>
</dbReference>
<evidence type="ECO:0000313" key="2">
    <source>
        <dbReference type="Proteomes" id="UP000735541"/>
    </source>
</evidence>
<keyword evidence="2" id="KW-1185">Reference proteome</keyword>
<evidence type="ECO:0000313" key="1">
    <source>
        <dbReference type="EMBL" id="MBV7674277.1"/>
    </source>
</evidence>